<dbReference type="EMBL" id="BAABME010001389">
    <property type="protein sequence ID" value="GAA0149338.1"/>
    <property type="molecule type" value="Genomic_DNA"/>
</dbReference>
<sequence>MEVDSGGEEDRDKESTKKGNKVRLAQHSERNCERDLNLGHRGLLGPPAGMRGLGTRRRRALPLPGRGWLNGKWRRMRGRNRWER</sequence>
<evidence type="ECO:0000256" key="1">
    <source>
        <dbReference type="SAM" id="MobiDB-lite"/>
    </source>
</evidence>
<protein>
    <submittedName>
        <fullName evidence="2">Uncharacterized protein</fullName>
    </submittedName>
</protein>
<dbReference type="AlphaFoldDB" id="A0AAV3PDZ4"/>
<organism evidence="2 3">
    <name type="scientific">Lithospermum erythrorhizon</name>
    <name type="common">Purple gromwell</name>
    <name type="synonym">Lithospermum officinale var. erythrorhizon</name>
    <dbReference type="NCBI Taxonomy" id="34254"/>
    <lineage>
        <taxon>Eukaryota</taxon>
        <taxon>Viridiplantae</taxon>
        <taxon>Streptophyta</taxon>
        <taxon>Embryophyta</taxon>
        <taxon>Tracheophyta</taxon>
        <taxon>Spermatophyta</taxon>
        <taxon>Magnoliopsida</taxon>
        <taxon>eudicotyledons</taxon>
        <taxon>Gunneridae</taxon>
        <taxon>Pentapetalae</taxon>
        <taxon>asterids</taxon>
        <taxon>lamiids</taxon>
        <taxon>Boraginales</taxon>
        <taxon>Boraginaceae</taxon>
        <taxon>Boraginoideae</taxon>
        <taxon>Lithospermeae</taxon>
        <taxon>Lithospermum</taxon>
    </lineage>
</organism>
<proteinExistence type="predicted"/>
<gene>
    <name evidence="2" type="ORF">LIER_08541</name>
</gene>
<comment type="caution">
    <text evidence="2">The sequence shown here is derived from an EMBL/GenBank/DDBJ whole genome shotgun (WGS) entry which is preliminary data.</text>
</comment>
<keyword evidence="3" id="KW-1185">Reference proteome</keyword>
<evidence type="ECO:0000313" key="3">
    <source>
        <dbReference type="Proteomes" id="UP001454036"/>
    </source>
</evidence>
<reference evidence="2 3" key="1">
    <citation type="submission" date="2024-01" db="EMBL/GenBank/DDBJ databases">
        <title>The complete chloroplast genome sequence of Lithospermum erythrorhizon: insights into the phylogenetic relationship among Boraginaceae species and the maternal lineages of purple gromwells.</title>
        <authorList>
            <person name="Okada T."/>
            <person name="Watanabe K."/>
        </authorList>
    </citation>
    <scope>NUCLEOTIDE SEQUENCE [LARGE SCALE GENOMIC DNA]</scope>
</reference>
<name>A0AAV3PDZ4_LITER</name>
<feature type="region of interest" description="Disordered" evidence="1">
    <location>
        <begin position="1"/>
        <end position="56"/>
    </location>
</feature>
<evidence type="ECO:0000313" key="2">
    <source>
        <dbReference type="EMBL" id="GAA0149338.1"/>
    </source>
</evidence>
<accession>A0AAV3PDZ4</accession>
<dbReference type="Proteomes" id="UP001454036">
    <property type="component" value="Unassembled WGS sequence"/>
</dbReference>
<feature type="compositionally biased region" description="Basic and acidic residues" evidence="1">
    <location>
        <begin position="26"/>
        <end position="38"/>
    </location>
</feature>
<feature type="compositionally biased region" description="Basic and acidic residues" evidence="1">
    <location>
        <begin position="8"/>
        <end position="17"/>
    </location>
</feature>